<dbReference type="PANTHER" id="PTHR12341">
    <property type="entry name" value="5'-&gt;3' EXORIBONUCLEASE"/>
    <property type="match status" value="1"/>
</dbReference>
<feature type="region of interest" description="Disordered" evidence="13">
    <location>
        <begin position="409"/>
        <end position="444"/>
    </location>
</feature>
<sequence>MGVPAFFRYISRKYKKIIEVVSDNCCDNLYLDANGIVHNATHPQDKPAPTSEDEMMIEIFNYIERIMSSVRPKKLLYIAIDGVAPRAKMNQQRSRRFRTAREEKDKLKESSDPDTLELMQAKRFDSNCITPGTPFMTNLAKCLRYWVAENLNSDPEWRNLKVILSDSSVPGEGEHKIMDFIRSQRTSIHHDPNTRHIIYGLDADLIMLSLGTHEPHFKVLREDVFGNNEVLPEKPFILLNVEVVREYLTIELKVDNLPWSFNLENAIDDWILLCFFVGNDFLPHLPSLEIREGAIDSLISIWKRCLPLMGGYITDNGNVNLKRLQYLVTELGKMEDEVFIRRHEFENRSKRRKIRNVDSITINNSISDNSCDTKPSQESIESIITEEKTIETEEIQKSIESTESIVSVTNTQVETETSNSSNPTGVKRKSDSIDLEENTDNEDPVRLWEPGFKERYYKDKFDIELSNHQFRADLVKSYVEGICWVMQYYFQGVPSWKWYYPYHYSPFASDFTDIGDIEIDFKLGEPFKPFEHKESLPEQFHVLMESEDSVVLLPFIDESRLLKAVNSVYPTLGEEETARNTFGSEPIPLDPKISDQLIGYVAHDRNCIPESTFSSPLPQKKPDIVNDKSLSTLHKSVLLENVKLDPPVLGREDYEFVKNGGRGSGGSRGPRYERPSYNTNYSYSREPQYANTPNYYSHNSYNSSTGYSHSSTHNYNATGYSHNSYNSHNPSTGYSHNSTTGYNEINPPGVGRNYSK</sequence>
<dbReference type="InterPro" id="IPR017151">
    <property type="entry name" value="Xrn2/3/4"/>
</dbReference>
<dbReference type="Proteomes" id="UP000789706">
    <property type="component" value="Unassembled WGS sequence"/>
</dbReference>
<feature type="region of interest" description="Disordered" evidence="13">
    <location>
        <begin position="721"/>
        <end position="756"/>
    </location>
</feature>
<dbReference type="PIRSF" id="PIRSF037239">
    <property type="entry name" value="Exonuclease_Xrn2"/>
    <property type="match status" value="1"/>
</dbReference>
<gene>
    <name evidence="16" type="ORF">DEBURN_LOCUS8845</name>
</gene>
<comment type="caution">
    <text evidence="16">The sequence shown here is derived from an EMBL/GenBank/DDBJ whole genome shotgun (WGS) entry which is preliminary data.</text>
</comment>
<dbReference type="Gene3D" id="1.25.40.1050">
    <property type="match status" value="1"/>
</dbReference>
<dbReference type="GO" id="GO:0000956">
    <property type="term" value="P:nuclear-transcribed mRNA catabolic process"/>
    <property type="evidence" value="ECO:0007669"/>
    <property type="project" value="TreeGrafter"/>
</dbReference>
<feature type="domain" description="Xrn1 helical" evidence="15">
    <location>
        <begin position="261"/>
        <end position="551"/>
    </location>
</feature>
<evidence type="ECO:0000313" key="16">
    <source>
        <dbReference type="EMBL" id="CAG8586736.1"/>
    </source>
</evidence>
<dbReference type="InterPro" id="IPR027073">
    <property type="entry name" value="5_3_exoribonuclease"/>
</dbReference>
<keyword evidence="4" id="KW-0806">Transcription termination</keyword>
<evidence type="ECO:0000256" key="8">
    <source>
        <dbReference type="ARBA" id="ARBA00022801"/>
    </source>
</evidence>
<dbReference type="AlphaFoldDB" id="A0A9N9C4J2"/>
<dbReference type="GO" id="GO:0003723">
    <property type="term" value="F:RNA binding"/>
    <property type="evidence" value="ECO:0007669"/>
    <property type="project" value="TreeGrafter"/>
</dbReference>
<dbReference type="OrthoDB" id="372487at2759"/>
<dbReference type="GO" id="GO:0004534">
    <property type="term" value="F:5'-3' RNA exonuclease activity"/>
    <property type="evidence" value="ECO:0007669"/>
    <property type="project" value="InterPro"/>
</dbReference>
<keyword evidence="6" id="KW-0507">mRNA processing</keyword>
<evidence type="ECO:0000256" key="4">
    <source>
        <dbReference type="ARBA" id="ARBA00022472"/>
    </source>
</evidence>
<dbReference type="FunFam" id="3.40.50.12390:FF:000005">
    <property type="entry name" value="5'-3' exoribonuclease 2"/>
    <property type="match status" value="1"/>
</dbReference>
<comment type="subcellular location">
    <subcellularLocation>
        <location evidence="1">Nucleus</location>
    </subcellularLocation>
</comment>
<dbReference type="InterPro" id="IPR004859">
    <property type="entry name" value="Xrn1_N"/>
</dbReference>
<dbReference type="Pfam" id="PF17846">
    <property type="entry name" value="XRN_M"/>
    <property type="match status" value="1"/>
</dbReference>
<evidence type="ECO:0000259" key="15">
    <source>
        <dbReference type="Pfam" id="PF17846"/>
    </source>
</evidence>
<protein>
    <recommendedName>
        <fullName evidence="3">5'-3' exoribonuclease 2</fullName>
    </recommendedName>
</protein>
<feature type="compositionally biased region" description="Polar residues" evidence="13">
    <location>
        <begin position="409"/>
        <end position="424"/>
    </location>
</feature>
<evidence type="ECO:0000256" key="7">
    <source>
        <dbReference type="ARBA" id="ARBA00022722"/>
    </source>
</evidence>
<comment type="similarity">
    <text evidence="2">Belongs to the 5'-3' exonuclease family. XRN2/RAT1 subfamily.</text>
</comment>
<keyword evidence="10" id="KW-0805">Transcription regulation</keyword>
<dbReference type="PANTHER" id="PTHR12341:SF41">
    <property type="entry name" value="5'-3' EXORIBONUCLEASE 2"/>
    <property type="match status" value="1"/>
</dbReference>
<feature type="domain" description="Xrn1 N-terminal" evidence="14">
    <location>
        <begin position="1"/>
        <end position="223"/>
    </location>
</feature>
<dbReference type="GO" id="GO:0006353">
    <property type="term" value="P:DNA-templated transcription termination"/>
    <property type="evidence" value="ECO:0007669"/>
    <property type="project" value="UniProtKB-KW"/>
</dbReference>
<dbReference type="EMBL" id="CAJVPK010001438">
    <property type="protein sequence ID" value="CAG8586736.1"/>
    <property type="molecule type" value="Genomic_DNA"/>
</dbReference>
<organism evidence="16 17">
    <name type="scientific">Diversispora eburnea</name>
    <dbReference type="NCBI Taxonomy" id="1213867"/>
    <lineage>
        <taxon>Eukaryota</taxon>
        <taxon>Fungi</taxon>
        <taxon>Fungi incertae sedis</taxon>
        <taxon>Mucoromycota</taxon>
        <taxon>Glomeromycotina</taxon>
        <taxon>Glomeromycetes</taxon>
        <taxon>Diversisporales</taxon>
        <taxon>Diversisporaceae</taxon>
        <taxon>Diversispora</taxon>
    </lineage>
</organism>
<dbReference type="CDD" id="cd18673">
    <property type="entry name" value="PIN_XRN1-2-like"/>
    <property type="match status" value="1"/>
</dbReference>
<keyword evidence="17" id="KW-1185">Reference proteome</keyword>
<evidence type="ECO:0000256" key="11">
    <source>
        <dbReference type="ARBA" id="ARBA00023163"/>
    </source>
</evidence>
<keyword evidence="8" id="KW-0378">Hydrolase</keyword>
<feature type="compositionally biased region" description="Basic and acidic residues" evidence="13">
    <location>
        <begin position="99"/>
        <end position="111"/>
    </location>
</feature>
<keyword evidence="12" id="KW-0539">Nucleus</keyword>
<dbReference type="GO" id="GO:0006364">
    <property type="term" value="P:rRNA processing"/>
    <property type="evidence" value="ECO:0007669"/>
    <property type="project" value="UniProtKB-KW"/>
</dbReference>
<evidence type="ECO:0000256" key="6">
    <source>
        <dbReference type="ARBA" id="ARBA00022664"/>
    </source>
</evidence>
<keyword evidence="7" id="KW-0540">Nuclease</keyword>
<evidence type="ECO:0000256" key="13">
    <source>
        <dbReference type="SAM" id="MobiDB-lite"/>
    </source>
</evidence>
<dbReference type="InterPro" id="IPR041412">
    <property type="entry name" value="Xrn1_helical"/>
</dbReference>
<name>A0A9N9C4J2_9GLOM</name>
<dbReference type="GO" id="GO:0005634">
    <property type="term" value="C:nucleus"/>
    <property type="evidence" value="ECO:0007669"/>
    <property type="project" value="UniProtKB-SubCell"/>
</dbReference>
<evidence type="ECO:0000256" key="1">
    <source>
        <dbReference type="ARBA" id="ARBA00004123"/>
    </source>
</evidence>
<evidence type="ECO:0000256" key="10">
    <source>
        <dbReference type="ARBA" id="ARBA00023015"/>
    </source>
</evidence>
<feature type="region of interest" description="Disordered" evidence="13">
    <location>
        <begin position="90"/>
        <end position="113"/>
    </location>
</feature>
<evidence type="ECO:0000256" key="5">
    <source>
        <dbReference type="ARBA" id="ARBA00022552"/>
    </source>
</evidence>
<feature type="region of interest" description="Disordered" evidence="13">
    <location>
        <begin position="654"/>
        <end position="697"/>
    </location>
</feature>
<keyword evidence="9" id="KW-0269">Exonuclease</keyword>
<proteinExistence type="inferred from homology"/>
<evidence type="ECO:0000256" key="9">
    <source>
        <dbReference type="ARBA" id="ARBA00022839"/>
    </source>
</evidence>
<dbReference type="Pfam" id="PF03159">
    <property type="entry name" value="XRN_N"/>
    <property type="match status" value="1"/>
</dbReference>
<reference evidence="16" key="1">
    <citation type="submission" date="2021-06" db="EMBL/GenBank/DDBJ databases">
        <authorList>
            <person name="Kallberg Y."/>
            <person name="Tangrot J."/>
            <person name="Rosling A."/>
        </authorList>
    </citation>
    <scope>NUCLEOTIDE SEQUENCE</scope>
    <source>
        <strain evidence="16">AZ414A</strain>
    </source>
</reference>
<evidence type="ECO:0000313" key="17">
    <source>
        <dbReference type="Proteomes" id="UP000789706"/>
    </source>
</evidence>
<evidence type="ECO:0000256" key="2">
    <source>
        <dbReference type="ARBA" id="ARBA00006994"/>
    </source>
</evidence>
<dbReference type="Gene3D" id="3.40.50.12390">
    <property type="match status" value="2"/>
</dbReference>
<evidence type="ECO:0000256" key="3">
    <source>
        <dbReference type="ARBA" id="ARBA00013845"/>
    </source>
</evidence>
<feature type="non-terminal residue" evidence="16">
    <location>
        <position position="1"/>
    </location>
</feature>
<evidence type="ECO:0000256" key="12">
    <source>
        <dbReference type="ARBA" id="ARBA00023242"/>
    </source>
</evidence>
<feature type="compositionally biased region" description="Acidic residues" evidence="13">
    <location>
        <begin position="433"/>
        <end position="442"/>
    </location>
</feature>
<evidence type="ECO:0000259" key="14">
    <source>
        <dbReference type="Pfam" id="PF03159"/>
    </source>
</evidence>
<accession>A0A9N9C4J2</accession>
<feature type="compositionally biased region" description="Polar residues" evidence="13">
    <location>
        <begin position="676"/>
        <end position="685"/>
    </location>
</feature>
<keyword evidence="11" id="KW-0804">Transcription</keyword>
<feature type="compositionally biased region" description="Polar residues" evidence="13">
    <location>
        <begin position="730"/>
        <end position="743"/>
    </location>
</feature>
<keyword evidence="5" id="KW-0698">rRNA processing</keyword>
<dbReference type="GO" id="GO:0006397">
    <property type="term" value="P:mRNA processing"/>
    <property type="evidence" value="ECO:0007669"/>
    <property type="project" value="UniProtKB-KW"/>
</dbReference>